<evidence type="ECO:0000256" key="11">
    <source>
        <dbReference type="ARBA" id="ARBA00022801"/>
    </source>
</evidence>
<dbReference type="GO" id="GO:0008033">
    <property type="term" value="P:tRNA processing"/>
    <property type="evidence" value="ECO:0007669"/>
    <property type="project" value="UniProtKB-UniRule"/>
</dbReference>
<dbReference type="Pfam" id="PF10150">
    <property type="entry name" value="RNase_E_G"/>
    <property type="match status" value="1"/>
</dbReference>
<keyword evidence="20" id="KW-1185">Reference proteome</keyword>
<feature type="binding site" evidence="16">
    <location>
        <position position="407"/>
    </location>
    <ligand>
        <name>Zn(2+)</name>
        <dbReference type="ChEBI" id="CHEBI:29105"/>
        <note>ligand shared between dimeric partners</note>
    </ligand>
</feature>
<evidence type="ECO:0000313" key="20">
    <source>
        <dbReference type="Proteomes" id="UP001139028"/>
    </source>
</evidence>
<feature type="compositionally biased region" description="Basic residues" evidence="17">
    <location>
        <begin position="635"/>
        <end position="644"/>
    </location>
</feature>
<comment type="cofactor">
    <cofactor evidence="16">
        <name>Zn(2+)</name>
        <dbReference type="ChEBI" id="CHEBI:29105"/>
    </cofactor>
    <text evidence="16">Binds 2 Zn(2+) ions per homotetramer.</text>
</comment>
<dbReference type="EMBL" id="JALBWM010000018">
    <property type="protein sequence ID" value="MCO1334000.1"/>
    <property type="molecule type" value="Genomic_DNA"/>
</dbReference>
<evidence type="ECO:0000256" key="9">
    <source>
        <dbReference type="ARBA" id="ARBA00022730"/>
    </source>
</evidence>
<dbReference type="FunFam" id="2.40.50.140:FF:000040">
    <property type="entry name" value="Ribonuclease E"/>
    <property type="match status" value="1"/>
</dbReference>
<organism evidence="19 20">
    <name type="scientific">Microbulbifer okhotskensis</name>
    <dbReference type="NCBI Taxonomy" id="2926617"/>
    <lineage>
        <taxon>Bacteria</taxon>
        <taxon>Pseudomonadati</taxon>
        <taxon>Pseudomonadota</taxon>
        <taxon>Gammaproteobacteria</taxon>
        <taxon>Cellvibrionales</taxon>
        <taxon>Microbulbiferaceae</taxon>
        <taxon>Microbulbifer</taxon>
    </lineage>
</organism>
<feature type="region of interest" description="Disordered" evidence="17">
    <location>
        <begin position="499"/>
        <end position="543"/>
    </location>
</feature>
<feature type="compositionally biased region" description="Low complexity" evidence="17">
    <location>
        <begin position="652"/>
        <end position="674"/>
    </location>
</feature>
<feature type="binding site" evidence="16">
    <location>
        <position position="346"/>
    </location>
    <ligand>
        <name>Mg(2+)</name>
        <dbReference type="ChEBI" id="CHEBI:18420"/>
        <note>catalytic</note>
    </ligand>
</feature>
<keyword evidence="4 16" id="KW-0997">Cell inner membrane</keyword>
<feature type="compositionally biased region" description="Polar residues" evidence="17">
    <location>
        <begin position="697"/>
        <end position="707"/>
    </location>
</feature>
<dbReference type="InterPro" id="IPR048583">
    <property type="entry name" value="RNase_E_G_thioredoxin-like"/>
</dbReference>
<dbReference type="GO" id="GO:0000049">
    <property type="term" value="F:tRNA binding"/>
    <property type="evidence" value="ECO:0007669"/>
    <property type="project" value="UniProtKB-KW"/>
</dbReference>
<feature type="compositionally biased region" description="Basic and acidic residues" evidence="17">
    <location>
        <begin position="779"/>
        <end position="792"/>
    </location>
</feature>
<evidence type="ECO:0000256" key="4">
    <source>
        <dbReference type="ARBA" id="ARBA00022519"/>
    </source>
</evidence>
<keyword evidence="16" id="KW-0820">tRNA-binding</keyword>
<feature type="binding site" evidence="16">
    <location>
        <position position="303"/>
    </location>
    <ligand>
        <name>Mg(2+)</name>
        <dbReference type="ChEBI" id="CHEBI:18420"/>
        <note>catalytic</note>
    </ligand>
</feature>
<dbReference type="NCBIfam" id="TIGR00757">
    <property type="entry name" value="RNaseEG"/>
    <property type="match status" value="1"/>
</dbReference>
<evidence type="ECO:0000313" key="19">
    <source>
        <dbReference type="EMBL" id="MCO1334000.1"/>
    </source>
</evidence>
<feature type="region of interest" description="Required for zinc-mediated homotetramerization and catalytic activity" evidence="16">
    <location>
        <begin position="404"/>
        <end position="407"/>
    </location>
</feature>
<dbReference type="Pfam" id="PF00575">
    <property type="entry name" value="S1"/>
    <property type="match status" value="1"/>
</dbReference>
<dbReference type="Proteomes" id="UP001139028">
    <property type="component" value="Unassembled WGS sequence"/>
</dbReference>
<feature type="binding site" evidence="16">
    <location>
        <position position="404"/>
    </location>
    <ligand>
        <name>Zn(2+)</name>
        <dbReference type="ChEBI" id="CHEBI:29105"/>
        <note>ligand shared between dimeric partners</note>
    </ligand>
</feature>
<evidence type="ECO:0000256" key="1">
    <source>
        <dbReference type="ARBA" id="ARBA00005663"/>
    </source>
</evidence>
<evidence type="ECO:0000256" key="15">
    <source>
        <dbReference type="ARBA" id="ARBA00023136"/>
    </source>
</evidence>
<evidence type="ECO:0000256" key="3">
    <source>
        <dbReference type="ARBA" id="ARBA00022490"/>
    </source>
</evidence>
<evidence type="ECO:0000256" key="8">
    <source>
        <dbReference type="ARBA" id="ARBA00022723"/>
    </source>
</evidence>
<dbReference type="GO" id="GO:0006402">
    <property type="term" value="P:mRNA catabolic process"/>
    <property type="evidence" value="ECO:0007669"/>
    <property type="project" value="UniProtKB-UniRule"/>
</dbReference>
<comment type="catalytic activity">
    <reaction evidence="16">
        <text>Endonucleolytic cleavage of single-stranded RNA in A- and U-rich regions.</text>
        <dbReference type="EC" id="3.1.26.12"/>
    </reaction>
</comment>
<sequence length="988" mass="110956">MKRMLINATQPEELRVALVDGQWLYDLDIENRTRQQKKANIYKGKITRVEPSLEAAFVDYGEERHGFLPLKEISREYFLKQPRDIEGRIKIKDVVKEGMEVIVQVDKEERGNKGAALTTFVSLAGRYLVLMPNNPRAGGISRRIEGDERSELRDALSSVDVPSGMGIIVRTAGVGRSGDELQWDLNYLLQLWTAIKEEADTSRAPHFLFQESNVIIRAIRDYMRDDIGEVIVDDKGAYQLAAEFARQVMPHYANKVKYYEDAIPLFNRYQIESQIETAFEREVKLPSGGSIVIDVTEALVSIDINSSRATKGGDIEETARTINLEAADEIARQLRLRDMGGLVVIDFIDMQSKSSQREVEKRMEKALGMDRARVQVGRISRFGLLEMSRQRLRPSLGETTFRVCPRCSGQGTIRGTKSLALSILRLVEEEAKKERSAEIRAITSVNVATYLLNEKRKTISQIESRNSTRVVVVPNAEMETPHFEVQRLRDDDTATLETSYKISGTAEETMTKKEEKPQRTPAQPAVQQIAHTAPAPTPEKKEEPGLFSRLMSAIASLFSTKEEEPKQQQKSTNRGRDQQQRNRNRNQRGNRNGRPPRRKDDRREDNKRDDQQEERRATKSDEHENTSERQGEGQRRRRRRRNDNRRKDDNRTQVVETENTTESTEQTNDSSEQQRPSRRPGNVRGRPQTRRRGGQRSENTAATTVAHNQEELDREVNEAIDEAEGEVRKGQGSVKEARTEAPVNKPKARAKSTETERPRRAPKPAAAAKPAITMPARTAFEEKPETKERTREPATQQPSTPKAPRPAVTEQQPTAVKSEQPKAPETTKAVASEPVAAAVQFPKQKATKTEVPPAPPTQAAPAEPEAAEEIVLEEAHAAAEALQERTDVSAPEAREEAIAVELAASEEEPQAPNQGRAGNDPRINPQPLSELSIVTERRQTGSQQALDTAQPAAIEHKPRALTRPTNDPRTARKAEANADIDRDSAEAS</sequence>
<evidence type="ECO:0000256" key="6">
    <source>
        <dbReference type="ARBA" id="ARBA00022694"/>
    </source>
</evidence>
<name>A0A9X2ELX9_9GAMM</name>
<keyword evidence="3 16" id="KW-0963">Cytoplasm</keyword>
<dbReference type="Gene3D" id="2.40.50.140">
    <property type="entry name" value="Nucleic acid-binding proteins"/>
    <property type="match status" value="1"/>
</dbReference>
<keyword evidence="11 16" id="KW-0378">Hydrolase</keyword>
<feature type="compositionally biased region" description="Basic and acidic residues" evidence="17">
    <location>
        <begin position="509"/>
        <end position="518"/>
    </location>
</feature>
<feature type="compositionally biased region" description="Basic and acidic residues" evidence="17">
    <location>
        <begin position="708"/>
        <end position="717"/>
    </location>
</feature>
<reference evidence="19" key="1">
    <citation type="journal article" date="2022" name="Arch. Microbiol.">
        <title>Microbulbifer okhotskensis sp. nov., isolated from a deep bottom sediment of the Okhotsk Sea.</title>
        <authorList>
            <person name="Romanenko L."/>
            <person name="Kurilenko V."/>
            <person name="Otstavnykh N."/>
            <person name="Velansky P."/>
            <person name="Isaeva M."/>
            <person name="Mikhailov V."/>
        </authorList>
    </citation>
    <scope>NUCLEOTIDE SEQUENCE</scope>
    <source>
        <strain evidence="19">OS29</strain>
    </source>
</reference>
<dbReference type="PANTHER" id="PTHR30001:SF1">
    <property type="entry name" value="RIBONUCLEASE E_G-LIKE PROTEIN, CHLOROPLASTIC"/>
    <property type="match status" value="1"/>
</dbReference>
<feature type="compositionally biased region" description="Basic and acidic residues" evidence="17">
    <location>
        <begin position="873"/>
        <end position="897"/>
    </location>
</feature>
<evidence type="ECO:0000259" key="18">
    <source>
        <dbReference type="PROSITE" id="PS50126"/>
    </source>
</evidence>
<dbReference type="InterPro" id="IPR028878">
    <property type="entry name" value="RNase_E"/>
</dbReference>
<evidence type="ECO:0000256" key="17">
    <source>
        <dbReference type="SAM" id="MobiDB-lite"/>
    </source>
</evidence>
<dbReference type="GO" id="GO:0019843">
    <property type="term" value="F:rRNA binding"/>
    <property type="evidence" value="ECO:0007669"/>
    <property type="project" value="UniProtKB-KW"/>
</dbReference>
<dbReference type="PANTHER" id="PTHR30001">
    <property type="entry name" value="RIBONUCLEASE"/>
    <property type="match status" value="1"/>
</dbReference>
<feature type="compositionally biased region" description="Basic and acidic residues" evidence="17">
    <location>
        <begin position="969"/>
        <end position="988"/>
    </location>
</feature>
<evidence type="ECO:0000256" key="5">
    <source>
        <dbReference type="ARBA" id="ARBA00022552"/>
    </source>
</evidence>
<dbReference type="HAMAP" id="MF_00970">
    <property type="entry name" value="RNase_E"/>
    <property type="match status" value="1"/>
</dbReference>
<keyword evidence="9 16" id="KW-0699">rRNA-binding</keyword>
<evidence type="ECO:0000256" key="10">
    <source>
        <dbReference type="ARBA" id="ARBA00022759"/>
    </source>
</evidence>
<dbReference type="EC" id="3.1.26.12" evidence="16"/>
<keyword evidence="10 16" id="KW-0255">Endonuclease</keyword>
<comment type="similarity">
    <text evidence="16">Belongs to the RNase E/G family. RNase E subfamily.</text>
</comment>
<protein>
    <recommendedName>
        <fullName evidence="16">Ribonuclease E</fullName>
        <shortName evidence="16">RNase E</shortName>
        <ecNumber evidence="16">3.1.26.12</ecNumber>
    </recommendedName>
</protein>
<dbReference type="InterPro" id="IPR004659">
    <property type="entry name" value="RNase_E/G"/>
</dbReference>
<dbReference type="PROSITE" id="PS50126">
    <property type="entry name" value="S1"/>
    <property type="match status" value="1"/>
</dbReference>
<dbReference type="GO" id="GO:0000287">
    <property type="term" value="F:magnesium ion binding"/>
    <property type="evidence" value="ECO:0007669"/>
    <property type="project" value="UniProtKB-UniRule"/>
</dbReference>
<dbReference type="GO" id="GO:0006364">
    <property type="term" value="P:rRNA processing"/>
    <property type="evidence" value="ECO:0007669"/>
    <property type="project" value="UniProtKB-UniRule"/>
</dbReference>
<evidence type="ECO:0000256" key="16">
    <source>
        <dbReference type="HAMAP-Rule" id="MF_00970"/>
    </source>
</evidence>
<dbReference type="InterPro" id="IPR003029">
    <property type="entry name" value="S1_domain"/>
</dbReference>
<keyword evidence="5 16" id="KW-0698">rRNA processing</keyword>
<keyword evidence="7 16" id="KW-0540">Nuclease</keyword>
<gene>
    <name evidence="16" type="primary">rne</name>
    <name evidence="19" type="ORF">MO867_06555</name>
</gene>
<comment type="similarity">
    <text evidence="1">Belongs to the RNase E/G family. RNase G subfamily.</text>
</comment>
<keyword evidence="6 16" id="KW-0819">tRNA processing</keyword>
<comment type="function">
    <text evidence="16">Endoribonuclease that plays a central role in RNA processing and decay. Required for the maturation of 5S and 16S rRNAs and the majority of tRNAs. Also involved in the degradation of most mRNAs.</text>
</comment>
<dbReference type="Pfam" id="PF20833">
    <property type="entry name" value="RNase_E_G_Thio"/>
    <property type="match status" value="1"/>
</dbReference>
<dbReference type="Gene3D" id="3.40.1260.20">
    <property type="entry name" value="Ribonuclease E, catalytic domain"/>
    <property type="match status" value="1"/>
</dbReference>
<keyword evidence="8 16" id="KW-0479">Metal-binding</keyword>
<dbReference type="SUPFAM" id="SSF50249">
    <property type="entry name" value="Nucleic acid-binding proteins"/>
    <property type="match status" value="1"/>
</dbReference>
<dbReference type="GO" id="GO:0008995">
    <property type="term" value="F:ribonuclease E activity"/>
    <property type="evidence" value="ECO:0007669"/>
    <property type="project" value="UniProtKB-EC"/>
</dbReference>
<keyword evidence="2 16" id="KW-1003">Cell membrane</keyword>
<comment type="subunit">
    <text evidence="16">Component of the RNA degradosome, which is a multiprotein complex involved in RNA processing and mRNA degradation. Within the RNA degradosome, RNase E assembles into a homotetramer formed by a dimer of dimers.</text>
</comment>
<dbReference type="GO" id="GO:0008270">
    <property type="term" value="F:zinc ion binding"/>
    <property type="evidence" value="ECO:0007669"/>
    <property type="project" value="UniProtKB-UniRule"/>
</dbReference>
<dbReference type="InterPro" id="IPR019307">
    <property type="entry name" value="RNA-bd_AU-1/RNase_E/G"/>
</dbReference>
<comment type="cofactor">
    <cofactor evidence="16">
        <name>Mg(2+)</name>
        <dbReference type="ChEBI" id="CHEBI:18420"/>
    </cofactor>
    <text evidence="16">Binds 1 Mg(2+) ion per subunit.</text>
</comment>
<keyword evidence="14 16" id="KW-0694">RNA-binding</keyword>
<dbReference type="InterPro" id="IPR012340">
    <property type="entry name" value="NA-bd_OB-fold"/>
</dbReference>
<evidence type="ECO:0000256" key="2">
    <source>
        <dbReference type="ARBA" id="ARBA00022475"/>
    </source>
</evidence>
<feature type="compositionally biased region" description="Basic and acidic residues" evidence="17">
    <location>
        <begin position="725"/>
        <end position="739"/>
    </location>
</feature>
<dbReference type="RefSeq" id="WP_252465460.1">
    <property type="nucleotide sequence ID" value="NZ_JALBWM010000018.1"/>
</dbReference>
<accession>A0A9X2ELX9</accession>
<dbReference type="SMART" id="SM00316">
    <property type="entry name" value="S1"/>
    <property type="match status" value="1"/>
</dbReference>
<feature type="domain" description="S1 motif" evidence="18">
    <location>
        <begin position="39"/>
        <end position="120"/>
    </location>
</feature>
<dbReference type="CDD" id="cd04453">
    <property type="entry name" value="S1_RNase_E"/>
    <property type="match status" value="1"/>
</dbReference>
<evidence type="ECO:0000256" key="7">
    <source>
        <dbReference type="ARBA" id="ARBA00022722"/>
    </source>
</evidence>
<comment type="subcellular location">
    <subcellularLocation>
        <location evidence="16">Cytoplasm</location>
    </subcellularLocation>
    <subcellularLocation>
        <location evidence="16">Cell inner membrane</location>
        <topology evidence="16">Peripheral membrane protein</topology>
        <orientation evidence="16">Cytoplasmic side</orientation>
    </subcellularLocation>
</comment>
<keyword evidence="13 16" id="KW-0460">Magnesium</keyword>
<keyword evidence="12 16" id="KW-0862">Zinc</keyword>
<comment type="caution">
    <text evidence="19">The sequence shown here is derived from an EMBL/GenBank/DDBJ whole genome shotgun (WGS) entry which is preliminary data.</text>
</comment>
<evidence type="ECO:0000256" key="12">
    <source>
        <dbReference type="ARBA" id="ARBA00022833"/>
    </source>
</evidence>
<feature type="compositionally biased region" description="Basic and acidic residues" evidence="17">
    <location>
        <begin position="598"/>
        <end position="634"/>
    </location>
</feature>
<feature type="region of interest" description="Disordered" evidence="17">
    <location>
        <begin position="559"/>
        <end position="988"/>
    </location>
</feature>
<evidence type="ECO:0000256" key="14">
    <source>
        <dbReference type="ARBA" id="ARBA00022884"/>
    </source>
</evidence>
<proteinExistence type="inferred from homology"/>
<evidence type="ECO:0000256" key="13">
    <source>
        <dbReference type="ARBA" id="ARBA00022842"/>
    </source>
</evidence>
<keyword evidence="15 16" id="KW-0472">Membrane</keyword>
<dbReference type="GO" id="GO:0009898">
    <property type="term" value="C:cytoplasmic side of plasma membrane"/>
    <property type="evidence" value="ECO:0007669"/>
    <property type="project" value="UniProtKB-UniRule"/>
</dbReference>
<dbReference type="GO" id="GO:0005737">
    <property type="term" value="C:cytoplasm"/>
    <property type="evidence" value="ECO:0007669"/>
    <property type="project" value="UniProtKB-SubCell"/>
</dbReference>
<dbReference type="AlphaFoldDB" id="A0A9X2ELX9"/>